<dbReference type="PANTHER" id="PTHR19432">
    <property type="entry name" value="SUGAR TRANSPORTER"/>
    <property type="match status" value="1"/>
</dbReference>
<name>K1VJQ1_TRIAC</name>
<feature type="compositionally biased region" description="Low complexity" evidence="6">
    <location>
        <begin position="102"/>
        <end position="113"/>
    </location>
</feature>
<dbReference type="OrthoDB" id="28755at2759"/>
<dbReference type="EMBL" id="AMBO01000227">
    <property type="protein sequence ID" value="EKD04370.1"/>
    <property type="molecule type" value="Genomic_DNA"/>
</dbReference>
<accession>K1VJQ1</accession>
<dbReference type="Proteomes" id="UP000006757">
    <property type="component" value="Unassembled WGS sequence"/>
</dbReference>
<feature type="transmembrane region" description="Helical" evidence="7">
    <location>
        <begin position="503"/>
        <end position="525"/>
    </location>
</feature>
<sequence length="706" mass="76854">MSSLGRSPRDSPIRNFGRTPPSASARGSRARSSEPTLPSTPSPINTHTNGNGLGHGRPSNAAGEQVRYTSLSSLMSPTSRSNGNGWMAREPESPSARRFNGSSSSPHASQAPHFGDSGMSRIAPPPKEAPRLSTLQLIALTVSMGGSQLGYGTPYLLGLGLSEELTSLVWLAGPISGLVVQPLIGAISDSSTSRYRRRYWVVMSTGLLVISGIGLAFTQPVAKAIVDIIGGGQGDWDPNMQKMVKKVAILIAVFCFYCLDFALNGLQAALRCLVFDVTPSEQINSANAWNGRFNHIGNIVGFTLGFLNLNKVPVLRLLGGDQFRKLCVVALVILIVTVWITCATFEESERPQLFGRRSKFRDMINTIHEAVLSLPRPVRRISQRLWAGSRSSSTRRLAIIAGTVLPKLADRDRRLLKPTEVLEDEAEAPVESPESAQRDQVAAAETARVRELVRMWKADAARDGRPLKLPRMPFMLRNVWTFALVLFFVLMMSTFFITTVWQATVMIALVGICWAVACWVPFAMMMEFLKELEARPTPPAGPAGSGVSQTVSYGTMESPGGSLRSTRSHPESPTRARPGLKNRSYSATDLEGAGQEYITHGPVAGGTIMGIHNLAIVLPQFIVAIVASVIFRVADGDPDSDPGLENKTGVAWVLRFGGLMALVGALICRRVPPTRTEKAMRRRLAEMREEVEDPEPEERPYEDEVD</sequence>
<organism evidence="8 9">
    <name type="scientific">Trichosporon asahii var. asahii (strain CBS 8904)</name>
    <name type="common">Yeast</name>
    <dbReference type="NCBI Taxonomy" id="1220162"/>
    <lineage>
        <taxon>Eukaryota</taxon>
        <taxon>Fungi</taxon>
        <taxon>Dikarya</taxon>
        <taxon>Basidiomycota</taxon>
        <taxon>Agaricomycotina</taxon>
        <taxon>Tremellomycetes</taxon>
        <taxon>Trichosporonales</taxon>
        <taxon>Trichosporonaceae</taxon>
        <taxon>Trichosporon</taxon>
    </lineage>
</organism>
<dbReference type="InterPro" id="IPR036259">
    <property type="entry name" value="MFS_trans_sf"/>
</dbReference>
<keyword evidence="2" id="KW-0813">Transport</keyword>
<dbReference type="HOGENOM" id="CLU_018303_1_0_1"/>
<feature type="transmembrane region" description="Helical" evidence="7">
    <location>
        <begin position="168"/>
        <end position="187"/>
    </location>
</feature>
<feature type="region of interest" description="Disordered" evidence="6">
    <location>
        <begin position="73"/>
        <end position="127"/>
    </location>
</feature>
<gene>
    <name evidence="8" type="ORF">A1Q2_01401</name>
</gene>
<keyword evidence="4 7" id="KW-1133">Transmembrane helix</keyword>
<dbReference type="eggNOG" id="KOG0637">
    <property type="taxonomic scope" value="Eukaryota"/>
</dbReference>
<dbReference type="SUPFAM" id="SSF103473">
    <property type="entry name" value="MFS general substrate transporter"/>
    <property type="match status" value="2"/>
</dbReference>
<keyword evidence="9" id="KW-1185">Reference proteome</keyword>
<feature type="transmembrane region" description="Helical" evidence="7">
    <location>
        <begin position="614"/>
        <end position="634"/>
    </location>
</feature>
<evidence type="ECO:0000313" key="8">
    <source>
        <dbReference type="EMBL" id="EKD04370.1"/>
    </source>
</evidence>
<feature type="transmembrane region" description="Helical" evidence="7">
    <location>
        <begin position="247"/>
        <end position="270"/>
    </location>
</feature>
<evidence type="ECO:0000256" key="5">
    <source>
        <dbReference type="ARBA" id="ARBA00023136"/>
    </source>
</evidence>
<feature type="compositionally biased region" description="Low complexity" evidence="6">
    <location>
        <begin position="33"/>
        <end position="50"/>
    </location>
</feature>
<evidence type="ECO:0000256" key="4">
    <source>
        <dbReference type="ARBA" id="ARBA00022989"/>
    </source>
</evidence>
<keyword evidence="3 7" id="KW-0812">Transmembrane</keyword>
<feature type="region of interest" description="Disordered" evidence="6">
    <location>
        <begin position="1"/>
        <end position="61"/>
    </location>
</feature>
<evidence type="ECO:0000313" key="9">
    <source>
        <dbReference type="Proteomes" id="UP000006757"/>
    </source>
</evidence>
<feature type="region of interest" description="Disordered" evidence="6">
    <location>
        <begin position="680"/>
        <end position="706"/>
    </location>
</feature>
<keyword evidence="5 7" id="KW-0472">Membrane</keyword>
<comment type="subcellular location">
    <subcellularLocation>
        <location evidence="1">Membrane</location>
        <topology evidence="1">Multi-pass membrane protein</topology>
    </subcellularLocation>
</comment>
<evidence type="ECO:0000256" key="6">
    <source>
        <dbReference type="SAM" id="MobiDB-lite"/>
    </source>
</evidence>
<evidence type="ECO:0000256" key="2">
    <source>
        <dbReference type="ARBA" id="ARBA00022448"/>
    </source>
</evidence>
<evidence type="ECO:0008006" key="10">
    <source>
        <dbReference type="Google" id="ProtNLM"/>
    </source>
</evidence>
<dbReference type="InParanoid" id="K1VJQ1"/>
<feature type="region of interest" description="Disordered" evidence="6">
    <location>
        <begin position="539"/>
        <end position="585"/>
    </location>
</feature>
<dbReference type="OMA" id="RVCYVQV"/>
<dbReference type="GO" id="GO:0005886">
    <property type="term" value="C:plasma membrane"/>
    <property type="evidence" value="ECO:0007669"/>
    <property type="project" value="TreeGrafter"/>
</dbReference>
<comment type="caution">
    <text evidence="8">The sequence shown here is derived from an EMBL/GenBank/DDBJ whole genome shotgun (WGS) entry which is preliminary data.</text>
</comment>
<reference evidence="8 9" key="1">
    <citation type="journal article" date="2012" name="Eukaryot. Cell">
        <title>Genome sequence of the Trichosporon asahii environmental strain CBS 8904.</title>
        <authorList>
            <person name="Yang R.Y."/>
            <person name="Li H.T."/>
            <person name="Zhu H."/>
            <person name="Zhou G.P."/>
            <person name="Wang M."/>
            <person name="Wang L."/>
        </authorList>
    </citation>
    <scope>NUCLEOTIDE SEQUENCE [LARGE SCALE GENOMIC DNA]</scope>
    <source>
        <strain evidence="8 9">CBS 8904</strain>
    </source>
</reference>
<evidence type="ECO:0000256" key="3">
    <source>
        <dbReference type="ARBA" id="ARBA00022692"/>
    </source>
</evidence>
<feature type="transmembrane region" description="Helical" evidence="7">
    <location>
        <begin position="291"/>
        <end position="310"/>
    </location>
</feature>
<feature type="compositionally biased region" description="Polar residues" evidence="6">
    <location>
        <begin position="546"/>
        <end position="555"/>
    </location>
</feature>
<feature type="transmembrane region" description="Helical" evidence="7">
    <location>
        <begin position="478"/>
        <end position="497"/>
    </location>
</feature>
<evidence type="ECO:0000256" key="1">
    <source>
        <dbReference type="ARBA" id="ARBA00004141"/>
    </source>
</evidence>
<proteinExistence type="predicted"/>
<dbReference type="PANTHER" id="PTHR19432:SF35">
    <property type="entry name" value="SOLUTE CARRIER FAMILY 45 MEMBER 3 ISOFORM X1"/>
    <property type="match status" value="1"/>
</dbReference>
<feature type="transmembrane region" description="Helical" evidence="7">
    <location>
        <begin position="322"/>
        <end position="345"/>
    </location>
</feature>
<dbReference type="AlphaFoldDB" id="K1VJQ1"/>
<feature type="transmembrane region" description="Helical" evidence="7">
    <location>
        <begin position="649"/>
        <end position="668"/>
    </location>
</feature>
<dbReference type="FunCoup" id="K1VJQ1">
    <property type="interactions" value="43"/>
</dbReference>
<dbReference type="Gene3D" id="1.20.1250.20">
    <property type="entry name" value="MFS general substrate transporter like domains"/>
    <property type="match status" value="2"/>
</dbReference>
<evidence type="ECO:0000256" key="7">
    <source>
        <dbReference type="SAM" id="Phobius"/>
    </source>
</evidence>
<dbReference type="GO" id="GO:0008506">
    <property type="term" value="F:sucrose:proton symporter activity"/>
    <property type="evidence" value="ECO:0007669"/>
    <property type="project" value="TreeGrafter"/>
</dbReference>
<feature type="compositionally biased region" description="Acidic residues" evidence="6">
    <location>
        <begin position="689"/>
        <end position="706"/>
    </location>
</feature>
<feature type="transmembrane region" description="Helical" evidence="7">
    <location>
        <begin position="199"/>
        <end position="217"/>
    </location>
</feature>
<protein>
    <recommendedName>
        <fullName evidence="10">Solute carrier family 45, member 1/2/4</fullName>
    </recommendedName>
</protein>